<keyword evidence="3" id="KW-1185">Reference proteome</keyword>
<protein>
    <submittedName>
        <fullName evidence="2">Uncharacterized protein</fullName>
    </submittedName>
</protein>
<organism evidence="2 3">
    <name type="scientific">Chryseobacterium lacus</name>
    <dbReference type="NCBI Taxonomy" id="2058346"/>
    <lineage>
        <taxon>Bacteria</taxon>
        <taxon>Pseudomonadati</taxon>
        <taxon>Bacteroidota</taxon>
        <taxon>Flavobacteriia</taxon>
        <taxon>Flavobacteriales</taxon>
        <taxon>Weeksellaceae</taxon>
        <taxon>Chryseobacterium group</taxon>
        <taxon>Chryseobacterium</taxon>
    </lineage>
</organism>
<keyword evidence="1" id="KW-1133">Transmembrane helix</keyword>
<keyword evidence="1" id="KW-0812">Transmembrane</keyword>
<dbReference type="EMBL" id="QPIE01000001">
    <property type="protein sequence ID" value="RCU44884.1"/>
    <property type="molecule type" value="Genomic_DNA"/>
</dbReference>
<dbReference type="RefSeq" id="WP_114302654.1">
    <property type="nucleotide sequence ID" value="NZ_QPIE01000001.1"/>
</dbReference>
<gene>
    <name evidence="2" type="ORF">DQ356_01330</name>
</gene>
<feature type="transmembrane region" description="Helical" evidence="1">
    <location>
        <begin position="178"/>
        <end position="196"/>
    </location>
</feature>
<name>A0A368N5M9_9FLAO</name>
<evidence type="ECO:0000313" key="2">
    <source>
        <dbReference type="EMBL" id="RCU44884.1"/>
    </source>
</evidence>
<evidence type="ECO:0000313" key="3">
    <source>
        <dbReference type="Proteomes" id="UP000252172"/>
    </source>
</evidence>
<proteinExistence type="predicted"/>
<accession>A0A368N5M9</accession>
<sequence>MADLEILHFEQLKTEVQAQYLKSHTPSHDDISKWKGIDIIYFQEDLRKFAKGNISEKSFYTYFKNKPVTKVPRIDMLNLLSIYAGYASWYDFKKNHLFADEILKETEEQTEFNPEEADETERISIDTAIAEKPYIKEAIKSDIQISTPDNQNVSDKSIFLETYDTSEQKPLKKSLKNFILGITTGVAAIIAVIFLWQSKIFDTTYSYCFYDADRNAPIQNMLEIKVFKENESPLYYRIKPGECFHYTTKDESLRMLISSPLHENVEVNRSLENAPQEENIELKPDDYKMAVDYFSKKSILGNPEESSLLIKQKRRELENRISDQAVIYQVFDSDIYGIETLDKQKYISLVTTPTTSLKNLSVIEMKTDKGKIVSIKFKITEDDENP</sequence>
<dbReference type="Proteomes" id="UP000252172">
    <property type="component" value="Unassembled WGS sequence"/>
</dbReference>
<comment type="caution">
    <text evidence="2">The sequence shown here is derived from an EMBL/GenBank/DDBJ whole genome shotgun (WGS) entry which is preliminary data.</text>
</comment>
<evidence type="ECO:0000256" key="1">
    <source>
        <dbReference type="SAM" id="Phobius"/>
    </source>
</evidence>
<dbReference type="AlphaFoldDB" id="A0A368N5M9"/>
<dbReference type="OrthoDB" id="1272140at2"/>
<reference evidence="2 3" key="1">
    <citation type="submission" date="2018-07" db="EMBL/GenBank/DDBJ databases">
        <title>Chryseobacterium lacus sp. nov., isolated from lake water.</title>
        <authorList>
            <person name="Li C.-M."/>
        </authorList>
    </citation>
    <scope>NUCLEOTIDE SEQUENCE [LARGE SCALE GENOMIC DNA]</scope>
    <source>
        <strain evidence="2 3">YLOS41</strain>
    </source>
</reference>
<keyword evidence="1" id="KW-0472">Membrane</keyword>